<keyword evidence="7" id="KW-0732">Signal</keyword>
<evidence type="ECO:0000313" key="17">
    <source>
        <dbReference type="Proteomes" id="UP000616769"/>
    </source>
</evidence>
<comment type="caution">
    <text evidence="16">The sequence shown here is derived from an EMBL/GenBank/DDBJ whole genome shotgun (WGS) entry which is preliminary data.</text>
</comment>
<proteinExistence type="inferred from homology"/>
<protein>
    <recommendedName>
        <fullName evidence="5">Multiple inositol polyphosphate phosphatase 1</fullName>
        <ecNumber evidence="4">3.1.3.62</ecNumber>
        <ecNumber evidence="3">3.1.3.80</ecNumber>
    </recommendedName>
    <alternativeName>
        <fullName evidence="11">2,3-bisphosphoglycerate 3-phosphatase</fullName>
    </alternativeName>
</protein>
<evidence type="ECO:0000256" key="2">
    <source>
        <dbReference type="ARBA" id="ARBA00008422"/>
    </source>
</evidence>
<evidence type="ECO:0000256" key="11">
    <source>
        <dbReference type="ARBA" id="ARBA00031642"/>
    </source>
</evidence>
<dbReference type="Gene3D" id="3.40.50.1240">
    <property type="entry name" value="Phosphoglycerate mutase-like"/>
    <property type="match status" value="1"/>
</dbReference>
<evidence type="ECO:0000256" key="15">
    <source>
        <dbReference type="ARBA" id="ARBA00043832"/>
    </source>
</evidence>
<evidence type="ECO:0000256" key="1">
    <source>
        <dbReference type="ARBA" id="ARBA00004236"/>
    </source>
</evidence>
<evidence type="ECO:0000256" key="8">
    <source>
        <dbReference type="ARBA" id="ARBA00022801"/>
    </source>
</evidence>
<sequence length="497" mass="58050">MQFFSTIISIFLLSLITLSWQSSSPLLKSIHSSENLKDDKFCLNRLHQDDQQDSYRLFSTKTAYLTAREEIRKVFYSQWPQKEIQRCSPYYFYLLSRHSIRYPSADDISEMDQWLHWFKNELLNSKKISYRLFLYLVTWRFRMSVSDDNHVSYSGKLETAKVAQYYSEYFPSLMDIENVDFEVGISSKIRTAETADAFIDSLVDKQITSRDKFYKAQIKGLKFKKKIKGILLSHKECKNYLKSNGSTIPESEDLQTLIKSLPIQEMLMEFSQRNGFSFTISIESIILLYKACAYETALFNFSPWCHLFTRTELIVIEYILDVDEYHDAYAIKAHREMACKVVNDFKSKLQSVIKNPKSRNATLYFSHENLLSKLLSYFNLFNFFPSNYIKDDVLCIPKNRHWRSSLVVPFGTNFAGILYKCPVSSSSAERDSDQNQSNINDNNEQFKLLTLFNEIPVIVKGCDDSFCDIDKFLNSHSQQTQSLSNSIECNLARICRI</sequence>
<dbReference type="PANTHER" id="PTHR20963:SF8">
    <property type="entry name" value="MULTIPLE INOSITOL POLYPHOSPHATE PHOSPHATASE 1"/>
    <property type="match status" value="1"/>
</dbReference>
<evidence type="ECO:0000256" key="13">
    <source>
        <dbReference type="ARBA" id="ARBA00043671"/>
    </source>
</evidence>
<keyword evidence="8" id="KW-0378">Hydrolase</keyword>
<dbReference type="EC" id="3.1.3.62" evidence="4"/>
<dbReference type="GO" id="GO:0003993">
    <property type="term" value="F:acid phosphatase activity"/>
    <property type="evidence" value="ECO:0007669"/>
    <property type="project" value="TreeGrafter"/>
</dbReference>
<evidence type="ECO:0000256" key="10">
    <source>
        <dbReference type="ARBA" id="ARBA00023180"/>
    </source>
</evidence>
<comment type="catalytic activity">
    <reaction evidence="15">
        <text>(2R)-2,3-bisphosphoglycerate + H2O = (2R)-2-phosphoglycerate + phosphate</text>
        <dbReference type="Rhea" id="RHEA:27381"/>
        <dbReference type="ChEBI" id="CHEBI:15377"/>
        <dbReference type="ChEBI" id="CHEBI:43474"/>
        <dbReference type="ChEBI" id="CHEBI:58248"/>
        <dbReference type="ChEBI" id="CHEBI:58289"/>
        <dbReference type="EC" id="3.1.3.80"/>
    </reaction>
    <physiologicalReaction direction="left-to-right" evidence="15">
        <dbReference type="Rhea" id="RHEA:27382"/>
    </physiologicalReaction>
</comment>
<evidence type="ECO:0000313" key="16">
    <source>
        <dbReference type="EMBL" id="KPM05771.1"/>
    </source>
</evidence>
<dbReference type="InterPro" id="IPR029033">
    <property type="entry name" value="His_PPase_superfam"/>
</dbReference>
<dbReference type="Pfam" id="PF00328">
    <property type="entry name" value="His_Phos_2"/>
    <property type="match status" value="1"/>
</dbReference>
<evidence type="ECO:0000256" key="4">
    <source>
        <dbReference type="ARBA" id="ARBA00013040"/>
    </source>
</evidence>
<dbReference type="SUPFAM" id="SSF53254">
    <property type="entry name" value="Phosphoglycerate mutase-like"/>
    <property type="match status" value="1"/>
</dbReference>
<comment type="catalytic activity">
    <reaction evidence="13">
        <text>1D-myo-inositol 1,2,4,5,6-pentakisphosphate + H2O = 1D-myo-inositol 1,2,5,6-tetrakisphosphate + phosphate</text>
        <dbReference type="Rhea" id="RHEA:77115"/>
        <dbReference type="ChEBI" id="CHEBI:15377"/>
        <dbReference type="ChEBI" id="CHEBI:43474"/>
        <dbReference type="ChEBI" id="CHEBI:57798"/>
        <dbReference type="ChEBI" id="CHEBI:195535"/>
        <dbReference type="EC" id="3.1.3.62"/>
    </reaction>
    <physiologicalReaction direction="left-to-right" evidence="13">
        <dbReference type="Rhea" id="RHEA:77116"/>
    </physiologicalReaction>
</comment>
<dbReference type="PANTHER" id="PTHR20963">
    <property type="entry name" value="MULTIPLE INOSITOL POLYPHOSPHATE PHOSPHATASE-RELATED"/>
    <property type="match status" value="1"/>
</dbReference>
<dbReference type="InterPro" id="IPR016274">
    <property type="entry name" value="Histidine_acid_Pase_euk"/>
</dbReference>
<dbReference type="EC" id="3.1.3.80" evidence="3"/>
<accession>A0A132A474</accession>
<evidence type="ECO:0000256" key="12">
    <source>
        <dbReference type="ARBA" id="ARBA00043668"/>
    </source>
</evidence>
<evidence type="ECO:0000256" key="6">
    <source>
        <dbReference type="ARBA" id="ARBA00022475"/>
    </source>
</evidence>
<dbReference type="Proteomes" id="UP000616769">
    <property type="component" value="Unassembled WGS sequence"/>
</dbReference>
<evidence type="ECO:0000256" key="14">
    <source>
        <dbReference type="ARBA" id="ARBA00043691"/>
    </source>
</evidence>
<comment type="catalytic activity">
    <reaction evidence="12">
        <text>1D-myo-inositol 1,2,5,6-tetrakisphosphate + H2O = 1D-myo-inositol 1,2,6-trisphosphate + phosphate</text>
        <dbReference type="Rhea" id="RHEA:77119"/>
        <dbReference type="ChEBI" id="CHEBI:15377"/>
        <dbReference type="ChEBI" id="CHEBI:43474"/>
        <dbReference type="ChEBI" id="CHEBI:195535"/>
        <dbReference type="ChEBI" id="CHEBI:195537"/>
        <dbReference type="EC" id="3.1.3.62"/>
    </reaction>
    <physiologicalReaction direction="left-to-right" evidence="12">
        <dbReference type="Rhea" id="RHEA:77120"/>
    </physiologicalReaction>
</comment>
<dbReference type="GO" id="GO:0052745">
    <property type="term" value="F:inositol phosphate phosphatase activity"/>
    <property type="evidence" value="ECO:0007669"/>
    <property type="project" value="TreeGrafter"/>
</dbReference>
<gene>
    <name evidence="16" type="ORF">QR98_0042410</name>
</gene>
<evidence type="ECO:0000256" key="7">
    <source>
        <dbReference type="ARBA" id="ARBA00022729"/>
    </source>
</evidence>
<dbReference type="CDD" id="cd07061">
    <property type="entry name" value="HP_HAP_like"/>
    <property type="match status" value="1"/>
</dbReference>
<dbReference type="OrthoDB" id="6509975at2759"/>
<dbReference type="InterPro" id="IPR000560">
    <property type="entry name" value="His_Pase_clade-2"/>
</dbReference>
<dbReference type="PIRSF" id="PIRSF000894">
    <property type="entry name" value="Acid_phosphatase"/>
    <property type="match status" value="1"/>
</dbReference>
<keyword evidence="9" id="KW-0472">Membrane</keyword>
<organism evidence="16 17">
    <name type="scientific">Sarcoptes scabiei</name>
    <name type="common">Itch mite</name>
    <name type="synonym">Acarus scabiei</name>
    <dbReference type="NCBI Taxonomy" id="52283"/>
    <lineage>
        <taxon>Eukaryota</taxon>
        <taxon>Metazoa</taxon>
        <taxon>Ecdysozoa</taxon>
        <taxon>Arthropoda</taxon>
        <taxon>Chelicerata</taxon>
        <taxon>Arachnida</taxon>
        <taxon>Acari</taxon>
        <taxon>Acariformes</taxon>
        <taxon>Sarcoptiformes</taxon>
        <taxon>Astigmata</taxon>
        <taxon>Psoroptidia</taxon>
        <taxon>Sarcoptoidea</taxon>
        <taxon>Sarcoptidae</taxon>
        <taxon>Sarcoptinae</taxon>
        <taxon>Sarcoptes</taxon>
    </lineage>
</organism>
<name>A0A132A474_SARSC</name>
<dbReference type="EMBL" id="JXLN01010456">
    <property type="protein sequence ID" value="KPM05771.1"/>
    <property type="molecule type" value="Genomic_DNA"/>
</dbReference>
<evidence type="ECO:0000256" key="3">
    <source>
        <dbReference type="ARBA" id="ARBA00012976"/>
    </source>
</evidence>
<reference evidence="16 17" key="1">
    <citation type="journal article" date="2015" name="Parasit. Vectors">
        <title>Draft genome of the scabies mite.</title>
        <authorList>
            <person name="Rider S.D.Jr."/>
            <person name="Morgan M.S."/>
            <person name="Arlian L.G."/>
        </authorList>
    </citation>
    <scope>NUCLEOTIDE SEQUENCE [LARGE SCALE GENOMIC DNA]</scope>
    <source>
        <strain evidence="16">Arlian Lab</strain>
    </source>
</reference>
<comment type="similarity">
    <text evidence="2">Belongs to the histidine acid phosphatase family. MINPP1 subfamily.</text>
</comment>
<keyword evidence="10" id="KW-0325">Glycoprotein</keyword>
<evidence type="ECO:0000256" key="5">
    <source>
        <dbReference type="ARBA" id="ARBA00018097"/>
    </source>
</evidence>
<dbReference type="AlphaFoldDB" id="A0A132A474"/>
<comment type="catalytic activity">
    <reaction evidence="14">
        <text>1D-myo-inositol hexakisphosphate + H2O = 1D-myo-inositol 1,2,4,5,6-pentakisphosphate + phosphate</text>
        <dbReference type="Rhea" id="RHEA:16989"/>
        <dbReference type="ChEBI" id="CHEBI:15377"/>
        <dbReference type="ChEBI" id="CHEBI:43474"/>
        <dbReference type="ChEBI" id="CHEBI:57798"/>
        <dbReference type="ChEBI" id="CHEBI:58130"/>
        <dbReference type="EC" id="3.1.3.62"/>
    </reaction>
    <physiologicalReaction direction="left-to-right" evidence="14">
        <dbReference type="Rhea" id="RHEA:16990"/>
    </physiologicalReaction>
</comment>
<dbReference type="GO" id="GO:0005886">
    <property type="term" value="C:plasma membrane"/>
    <property type="evidence" value="ECO:0007669"/>
    <property type="project" value="UniProtKB-SubCell"/>
</dbReference>
<comment type="subcellular location">
    <subcellularLocation>
        <location evidence="1">Cell membrane</location>
    </subcellularLocation>
</comment>
<evidence type="ECO:0000256" key="9">
    <source>
        <dbReference type="ARBA" id="ARBA00023136"/>
    </source>
</evidence>
<keyword evidence="6" id="KW-1003">Cell membrane</keyword>
<dbReference type="VEuPathDB" id="VectorBase:SSCA001982"/>
<dbReference type="GO" id="GO:0034417">
    <property type="term" value="F:bisphosphoglycerate 3-phosphatase activity"/>
    <property type="evidence" value="ECO:0007669"/>
    <property type="project" value="UniProtKB-EC"/>
</dbReference>